<evidence type="ECO:0000313" key="3">
    <source>
        <dbReference type="Proteomes" id="UP000183843"/>
    </source>
</evidence>
<protein>
    <submittedName>
        <fullName evidence="2">Colanic acid biosynthesis protein WcaH</fullName>
    </submittedName>
</protein>
<reference evidence="2 3" key="1">
    <citation type="submission" date="2016-10" db="EMBL/GenBank/DDBJ databases">
        <authorList>
            <person name="de Groot N.N."/>
        </authorList>
    </citation>
    <scope>NUCLEOTIDE SEQUENCE [LARGE SCALE GENOMIC DNA]</scope>
    <source>
        <strain evidence="2 3">L14</strain>
    </source>
</reference>
<dbReference type="Pfam" id="PF00293">
    <property type="entry name" value="NUDIX"/>
    <property type="match status" value="1"/>
</dbReference>
<dbReference type="Gene3D" id="3.90.79.10">
    <property type="entry name" value="Nucleoside Triphosphate Pyrophosphohydrolase"/>
    <property type="match status" value="1"/>
</dbReference>
<dbReference type="EMBL" id="FOJX01000013">
    <property type="protein sequence ID" value="SFB12067.1"/>
    <property type="molecule type" value="Genomic_DNA"/>
</dbReference>
<dbReference type="InterPro" id="IPR000086">
    <property type="entry name" value="NUDIX_hydrolase_dom"/>
</dbReference>
<dbReference type="Proteomes" id="UP000183843">
    <property type="component" value="Unassembled WGS sequence"/>
</dbReference>
<dbReference type="SUPFAM" id="SSF55811">
    <property type="entry name" value="Nudix"/>
    <property type="match status" value="1"/>
</dbReference>
<gene>
    <name evidence="2" type="ORF">SAMN05216587_11316</name>
</gene>
<accession>A0A1I0YGT2</accession>
<organism evidence="2 3">
    <name type="scientific">Selenomonas ruminantium</name>
    <dbReference type="NCBI Taxonomy" id="971"/>
    <lineage>
        <taxon>Bacteria</taxon>
        <taxon>Bacillati</taxon>
        <taxon>Bacillota</taxon>
        <taxon>Negativicutes</taxon>
        <taxon>Selenomonadales</taxon>
        <taxon>Selenomonadaceae</taxon>
        <taxon>Selenomonas</taxon>
    </lineage>
</organism>
<dbReference type="AlphaFoldDB" id="A0A1I0YGT2"/>
<evidence type="ECO:0000259" key="1">
    <source>
        <dbReference type="Pfam" id="PF00293"/>
    </source>
</evidence>
<proteinExistence type="predicted"/>
<name>A0A1I0YGT2_SELRU</name>
<sequence length="168" mass="19592">MIMDEKKFIANANIALQTPEQGLPTEIFDFVASVVPLVNVDLLIENEKHQILLAWRDDGENLGWHIPGGVLRFKETFQERIQKTALREIGCQVEIDDTPLKISEIISPYQRRGHAISLLYRCWLPTRYEIDNTLREERTDGYLQWHDSIPELIEGQKCYQKLLEKLCI</sequence>
<feature type="domain" description="Nudix hydrolase" evidence="1">
    <location>
        <begin position="38"/>
        <end position="146"/>
    </location>
</feature>
<dbReference type="InterPro" id="IPR015797">
    <property type="entry name" value="NUDIX_hydrolase-like_dom_sf"/>
</dbReference>
<evidence type="ECO:0000313" key="2">
    <source>
        <dbReference type="EMBL" id="SFB12067.1"/>
    </source>
</evidence>